<name>A0A8S1F6E1_9PELO</name>
<evidence type="ECO:0000256" key="1">
    <source>
        <dbReference type="SAM" id="MobiDB-lite"/>
    </source>
</evidence>
<organism evidence="2 3">
    <name type="scientific">Caenorhabditis bovis</name>
    <dbReference type="NCBI Taxonomy" id="2654633"/>
    <lineage>
        <taxon>Eukaryota</taxon>
        <taxon>Metazoa</taxon>
        <taxon>Ecdysozoa</taxon>
        <taxon>Nematoda</taxon>
        <taxon>Chromadorea</taxon>
        <taxon>Rhabditida</taxon>
        <taxon>Rhabditina</taxon>
        <taxon>Rhabditomorpha</taxon>
        <taxon>Rhabditoidea</taxon>
        <taxon>Rhabditidae</taxon>
        <taxon>Peloderinae</taxon>
        <taxon>Caenorhabditis</taxon>
    </lineage>
</organism>
<feature type="compositionally biased region" description="Low complexity" evidence="1">
    <location>
        <begin position="38"/>
        <end position="51"/>
    </location>
</feature>
<dbReference type="PANTHER" id="PTHR38620:SF1">
    <property type="entry name" value="CUE DOMAIN-CONTAINING PROTEIN-RELATED"/>
    <property type="match status" value="1"/>
</dbReference>
<dbReference type="Proteomes" id="UP000494206">
    <property type="component" value="Unassembled WGS sequence"/>
</dbReference>
<feature type="compositionally biased region" description="Basic residues" evidence="1">
    <location>
        <begin position="13"/>
        <end position="24"/>
    </location>
</feature>
<protein>
    <recommendedName>
        <fullName evidence="4">ELM2 domain-containing protein</fullName>
    </recommendedName>
</protein>
<dbReference type="AlphaFoldDB" id="A0A8S1F6E1"/>
<evidence type="ECO:0000313" key="2">
    <source>
        <dbReference type="EMBL" id="CAB3406370.1"/>
    </source>
</evidence>
<keyword evidence="3" id="KW-1185">Reference proteome</keyword>
<accession>A0A8S1F6E1</accession>
<evidence type="ECO:0008006" key="4">
    <source>
        <dbReference type="Google" id="ProtNLM"/>
    </source>
</evidence>
<evidence type="ECO:0000313" key="3">
    <source>
        <dbReference type="Proteomes" id="UP000494206"/>
    </source>
</evidence>
<feature type="region of interest" description="Disordered" evidence="1">
    <location>
        <begin position="1"/>
        <end position="64"/>
    </location>
</feature>
<dbReference type="EMBL" id="CADEPM010000005">
    <property type="protein sequence ID" value="CAB3406370.1"/>
    <property type="molecule type" value="Genomic_DNA"/>
</dbReference>
<dbReference type="PANTHER" id="PTHR38620">
    <property type="entry name" value="PROTEIN CBG07292-RELATED"/>
    <property type="match status" value="1"/>
</dbReference>
<reference evidence="2 3" key="1">
    <citation type="submission" date="2020-04" db="EMBL/GenBank/DDBJ databases">
        <authorList>
            <person name="Laetsch R D."/>
            <person name="Stevens L."/>
            <person name="Kumar S."/>
            <person name="Blaxter L. M."/>
        </authorList>
    </citation>
    <scope>NUCLEOTIDE SEQUENCE [LARGE SCALE GENOMIC DNA]</scope>
</reference>
<proteinExistence type="predicted"/>
<sequence>MSSDYPTFDGGFARKKRNQVHKMQKTYGNGTSREGESISKSSSSEPSSSSSQNDVDLDEIPDRDELVIGTTEGKVSEEDMKRLKKETAHISFSTILHILHDNDYDVEKTINMAKDLLEPETLSKSQKALFASSWQLMKERGNKNQPEHFRKLLWMRDMCPQEDQKILVDYYYKTKRRSNLKDSERFQTQI</sequence>
<comment type="caution">
    <text evidence="2">The sequence shown here is derived from an EMBL/GenBank/DDBJ whole genome shotgun (WGS) entry which is preliminary data.</text>
</comment>
<gene>
    <name evidence="2" type="ORF">CBOVIS_LOCUS8449</name>
</gene>